<dbReference type="SUPFAM" id="SSF50494">
    <property type="entry name" value="Trypsin-like serine proteases"/>
    <property type="match status" value="1"/>
</dbReference>
<dbReference type="InterPro" id="IPR001940">
    <property type="entry name" value="Peptidase_S1C"/>
</dbReference>
<evidence type="ECO:0000256" key="2">
    <source>
        <dbReference type="SAM" id="Phobius"/>
    </source>
</evidence>
<organism evidence="3 4">
    <name type="scientific">Micromonospora tulbaghiae</name>
    <dbReference type="NCBI Taxonomy" id="479978"/>
    <lineage>
        <taxon>Bacteria</taxon>
        <taxon>Bacillati</taxon>
        <taxon>Actinomycetota</taxon>
        <taxon>Actinomycetes</taxon>
        <taxon>Micromonosporales</taxon>
        <taxon>Micromonosporaceae</taxon>
        <taxon>Micromonospora</taxon>
    </lineage>
</organism>
<feature type="region of interest" description="Disordered" evidence="1">
    <location>
        <begin position="1"/>
        <end position="222"/>
    </location>
</feature>
<feature type="compositionally biased region" description="Polar residues" evidence="1">
    <location>
        <begin position="100"/>
        <end position="119"/>
    </location>
</feature>
<keyword evidence="2" id="KW-0812">Transmembrane</keyword>
<evidence type="ECO:0000256" key="1">
    <source>
        <dbReference type="SAM" id="MobiDB-lite"/>
    </source>
</evidence>
<keyword evidence="2" id="KW-1133">Transmembrane helix</keyword>
<feature type="compositionally biased region" description="Low complexity" evidence="1">
    <location>
        <begin position="139"/>
        <end position="182"/>
    </location>
</feature>
<dbReference type="GO" id="GO:0006508">
    <property type="term" value="P:proteolysis"/>
    <property type="evidence" value="ECO:0007669"/>
    <property type="project" value="InterPro"/>
</dbReference>
<evidence type="ECO:0000313" key="3">
    <source>
        <dbReference type="EMBL" id="AYF28962.1"/>
    </source>
</evidence>
<dbReference type="PANTHER" id="PTHR43019:SF23">
    <property type="entry name" value="PROTEASE DO-LIKE 5, CHLOROPLASTIC"/>
    <property type="match status" value="1"/>
</dbReference>
<sequence length="481" mass="47917">MTGGYGTGDDVPGQVGGETATDRPGPLPPRFAPPAGSAPVPFAGGSEWSGTPGYPASSARAAVQPPAVQPPAGYPGRPDAAGTPQPTPYAASPGVATPPATAQPSSYGTTPSQPGQSSYGAAPGQPSSFGAVPAQTSRSAAPAYPGQPAASPSYPGGPGSSSYPDRQPGAPSYPGPSGSGPSYPGPPVSAPAYPGQPVSGPSQPGPAYPGQPAPLGGPAGPASRRSRVAVVALALAAVLTVVTGVQAYQIYRLDDRLAAADKRMAEGQGADASRLDGLEQRAGSLEKQADAAFNPEAVASAVLPSVFRVRAGQFTGTAFAVGKAPSGGGTTLLTNFHVVEAVFTAGERKVFLERKDQRFEATIIATDKDKDLAQLRTTAKFTGLVAAAAPVRSGQQIIVVGAPLGLQDSVTTGVVSAFREDESGGGPVIQFDAPINPGNSGGPVINGSKEVVGIATAKARNAEGIGLAVPIKTACDRFRLC</sequence>
<protein>
    <submittedName>
        <fullName evidence="3">Peptidase S1</fullName>
    </submittedName>
</protein>
<proteinExistence type="predicted"/>
<accession>A0A386WME2</accession>
<dbReference type="AlphaFoldDB" id="A0A386WME2"/>
<dbReference type="RefSeq" id="WP_120571003.1">
    <property type="nucleotide sequence ID" value="NZ_CP024087.1"/>
</dbReference>
<evidence type="ECO:0000313" key="4">
    <source>
        <dbReference type="Proteomes" id="UP000267804"/>
    </source>
</evidence>
<feature type="compositionally biased region" description="Low complexity" evidence="1">
    <location>
        <begin position="55"/>
        <end position="66"/>
    </location>
</feature>
<dbReference type="KEGG" id="mtua:CSH63_16160"/>
<feature type="compositionally biased region" description="Low complexity" evidence="1">
    <location>
        <begin position="190"/>
        <end position="202"/>
    </location>
</feature>
<feature type="compositionally biased region" description="Low complexity" evidence="1">
    <location>
        <begin position="213"/>
        <end position="222"/>
    </location>
</feature>
<dbReference type="Gene3D" id="2.40.10.10">
    <property type="entry name" value="Trypsin-like serine proteases"/>
    <property type="match status" value="2"/>
</dbReference>
<dbReference type="GO" id="GO:0004252">
    <property type="term" value="F:serine-type endopeptidase activity"/>
    <property type="evidence" value="ECO:0007669"/>
    <property type="project" value="InterPro"/>
</dbReference>
<gene>
    <name evidence="3" type="ORF">CSH63_16160</name>
</gene>
<feature type="transmembrane region" description="Helical" evidence="2">
    <location>
        <begin position="228"/>
        <end position="248"/>
    </location>
</feature>
<dbReference type="Pfam" id="PF13365">
    <property type="entry name" value="Trypsin_2"/>
    <property type="match status" value="1"/>
</dbReference>
<dbReference type="PANTHER" id="PTHR43019">
    <property type="entry name" value="SERINE ENDOPROTEASE DEGS"/>
    <property type="match status" value="1"/>
</dbReference>
<dbReference type="InterPro" id="IPR009003">
    <property type="entry name" value="Peptidase_S1_PA"/>
</dbReference>
<keyword evidence="2" id="KW-0472">Membrane</keyword>
<dbReference type="EMBL" id="CP024087">
    <property type="protein sequence ID" value="AYF28962.1"/>
    <property type="molecule type" value="Genomic_DNA"/>
</dbReference>
<feature type="compositionally biased region" description="Pro residues" evidence="1">
    <location>
        <begin position="203"/>
        <end position="212"/>
    </location>
</feature>
<dbReference type="PRINTS" id="PR00834">
    <property type="entry name" value="PROTEASES2C"/>
</dbReference>
<dbReference type="InterPro" id="IPR043504">
    <property type="entry name" value="Peptidase_S1_PA_chymotrypsin"/>
</dbReference>
<dbReference type="Proteomes" id="UP000267804">
    <property type="component" value="Chromosome"/>
</dbReference>
<name>A0A386WME2_9ACTN</name>
<reference evidence="3 4" key="1">
    <citation type="submission" date="2017-10" db="EMBL/GenBank/DDBJ databases">
        <title>Integration of genomic and chemical information greatly accelerates assignment of the full stereostructure of myelolactone, a potent inhibitor of myeloma from a marine-derived Micromonospora.</title>
        <authorList>
            <person name="Kim M.C."/>
            <person name="Machado H."/>
            <person name="Jensen P.R."/>
            <person name="Fenical W."/>
        </authorList>
    </citation>
    <scope>NUCLEOTIDE SEQUENCE [LARGE SCALE GENOMIC DNA]</scope>
    <source>
        <strain evidence="3 4">CNY-010</strain>
    </source>
</reference>